<feature type="domain" description="ABC3 transporter permease C-terminal" evidence="8">
    <location>
        <begin position="281"/>
        <end position="386"/>
    </location>
</feature>
<proteinExistence type="inferred from homology"/>
<evidence type="ECO:0000256" key="4">
    <source>
        <dbReference type="ARBA" id="ARBA00022989"/>
    </source>
</evidence>
<evidence type="ECO:0000256" key="3">
    <source>
        <dbReference type="ARBA" id="ARBA00022692"/>
    </source>
</evidence>
<gene>
    <name evidence="10" type="ORF">HNQ77_003251</name>
</gene>
<evidence type="ECO:0000256" key="2">
    <source>
        <dbReference type="ARBA" id="ARBA00022475"/>
    </source>
</evidence>
<feature type="transmembrane region" description="Helical" evidence="7">
    <location>
        <begin position="20"/>
        <end position="43"/>
    </location>
</feature>
<dbReference type="InterPro" id="IPR003838">
    <property type="entry name" value="ABC3_permease_C"/>
</dbReference>
<comment type="similarity">
    <text evidence="6">Belongs to the ABC-4 integral membrane protein family.</text>
</comment>
<dbReference type="RefSeq" id="WP_050061605.1">
    <property type="nucleotide sequence ID" value="NZ_JACHEK010000006.1"/>
</dbReference>
<dbReference type="OrthoDB" id="100008at2"/>
<feature type="domain" description="MacB-like periplasmic core" evidence="9">
    <location>
        <begin position="425"/>
        <end position="636"/>
    </location>
</feature>
<evidence type="ECO:0000259" key="9">
    <source>
        <dbReference type="Pfam" id="PF12704"/>
    </source>
</evidence>
<feature type="transmembrane region" description="Helical" evidence="7">
    <location>
        <begin position="323"/>
        <end position="345"/>
    </location>
</feature>
<organism evidence="10 11">
    <name type="scientific">Silvibacterium bohemicum</name>
    <dbReference type="NCBI Taxonomy" id="1577686"/>
    <lineage>
        <taxon>Bacteria</taxon>
        <taxon>Pseudomonadati</taxon>
        <taxon>Acidobacteriota</taxon>
        <taxon>Terriglobia</taxon>
        <taxon>Terriglobales</taxon>
        <taxon>Acidobacteriaceae</taxon>
        <taxon>Silvibacterium</taxon>
    </lineage>
</organism>
<dbReference type="InterPro" id="IPR050250">
    <property type="entry name" value="Macrolide_Exporter_MacB"/>
</dbReference>
<dbReference type="GO" id="GO:0005886">
    <property type="term" value="C:plasma membrane"/>
    <property type="evidence" value="ECO:0007669"/>
    <property type="project" value="UniProtKB-SubCell"/>
</dbReference>
<dbReference type="InterPro" id="IPR017800">
    <property type="entry name" value="ADOP"/>
</dbReference>
<evidence type="ECO:0000313" key="10">
    <source>
        <dbReference type="EMBL" id="MBB6145293.1"/>
    </source>
</evidence>
<dbReference type="GO" id="GO:0022857">
    <property type="term" value="F:transmembrane transporter activity"/>
    <property type="evidence" value="ECO:0007669"/>
    <property type="project" value="TreeGrafter"/>
</dbReference>
<comment type="subcellular location">
    <subcellularLocation>
        <location evidence="1">Cell membrane</location>
        <topology evidence="1">Multi-pass membrane protein</topology>
    </subcellularLocation>
</comment>
<feature type="transmembrane region" description="Helical" evidence="7">
    <location>
        <begin position="274"/>
        <end position="295"/>
    </location>
</feature>
<feature type="domain" description="ABC3 transporter permease C-terminal" evidence="8">
    <location>
        <begin position="687"/>
        <end position="800"/>
    </location>
</feature>
<protein>
    <submittedName>
        <fullName evidence="10">Putative ABC transport system permease protein</fullName>
    </submittedName>
</protein>
<dbReference type="PANTHER" id="PTHR30572">
    <property type="entry name" value="MEMBRANE COMPONENT OF TRANSPORTER-RELATED"/>
    <property type="match status" value="1"/>
</dbReference>
<keyword evidence="3 7" id="KW-0812">Transmembrane</keyword>
<accession>A0A841JV75</accession>
<evidence type="ECO:0000256" key="1">
    <source>
        <dbReference type="ARBA" id="ARBA00004651"/>
    </source>
</evidence>
<dbReference type="AlphaFoldDB" id="A0A841JV75"/>
<evidence type="ECO:0000259" key="8">
    <source>
        <dbReference type="Pfam" id="PF02687"/>
    </source>
</evidence>
<keyword evidence="5 7" id="KW-0472">Membrane</keyword>
<evidence type="ECO:0000256" key="7">
    <source>
        <dbReference type="SAM" id="Phobius"/>
    </source>
</evidence>
<feature type="transmembrane region" description="Helical" evidence="7">
    <location>
        <begin position="684"/>
        <end position="708"/>
    </location>
</feature>
<dbReference type="Pfam" id="PF12704">
    <property type="entry name" value="MacB_PCD"/>
    <property type="match status" value="2"/>
</dbReference>
<feature type="transmembrane region" description="Helical" evidence="7">
    <location>
        <begin position="771"/>
        <end position="793"/>
    </location>
</feature>
<keyword evidence="11" id="KW-1185">Reference proteome</keyword>
<feature type="transmembrane region" description="Helical" evidence="7">
    <location>
        <begin position="728"/>
        <end position="751"/>
    </location>
</feature>
<keyword evidence="2" id="KW-1003">Cell membrane</keyword>
<evidence type="ECO:0000256" key="5">
    <source>
        <dbReference type="ARBA" id="ARBA00023136"/>
    </source>
</evidence>
<feature type="transmembrane region" description="Helical" evidence="7">
    <location>
        <begin position="418"/>
        <end position="438"/>
    </location>
</feature>
<dbReference type="EMBL" id="JACHEK010000006">
    <property type="protein sequence ID" value="MBB6145293.1"/>
    <property type="molecule type" value="Genomic_DNA"/>
</dbReference>
<evidence type="ECO:0000256" key="6">
    <source>
        <dbReference type="ARBA" id="ARBA00038076"/>
    </source>
</evidence>
<feature type="domain" description="MacB-like periplasmic core" evidence="9">
    <location>
        <begin position="17"/>
        <end position="236"/>
    </location>
</feature>
<feature type="transmembrane region" description="Helical" evidence="7">
    <location>
        <begin position="365"/>
        <end position="385"/>
    </location>
</feature>
<dbReference type="Proteomes" id="UP000538666">
    <property type="component" value="Unassembled WGS sequence"/>
</dbReference>
<sequence length="807" mass="87282">MHLRQTLRNLARTSGFSLTVVLVMALGVGATAALFTVVNSVLLKPLPLPDSDRLVRAWEATSAPGHIHVQVAGGTWGVWREQNHSFEQMAIANEWRFNMAGERGQLPEHLVVEFSTWQALPLLGVQPTLGRLFTSADDVYGANKTVILSWSFWKRRFAGSPGILGQKILLDTQPYTVIGVLPQWFSYPSPRTQLWVTLNPLFSPTVLASHSSHNFEVIGKLKPGITLAAAQDDLSRISYLRAQSQPPNDFIDQSAHVSGLLDADTYRVRTVLNILFAATGCLQLIACLNIANLLVARSASRRRELAIRSALGGSRGRLLLDRLMESMVLCVFGGVFGILFAQLALQWLVSRRDDLPRVESIHLDATALGFALLVALACGLLAGLAPDFADRHDQLLSALQDQSRAVSGSRRSLRFRRALLTIEVALTVVLLIGAGLFLRSYRNLRSTAIGVSSAHTLTLSLNMPYAPEYQKETKLVSIYEQILTRLQRLPGVRAAGFASSLPGQGGGSDQGMTVAEMPRPQGSMIDVEVRFVSPNYFRDLGIPLLRGRTFTGADRLAHGQLAIVSQSFAREYLGSRDPIGLHLRDSNTAPNGITNDKNEVVGVVGDVHLTSSDPIVPIVYFPLWTGVSSDPSVFIRTAGDPFALATTVQKLVASVDPSVAVTDILSYDDLIGKNTADANFNATLLSVFAGLSLVLASVGLFGVLSFLVTMRTSEIGIRMALGAHRQHVLRLLLADGLQPAVVGLMLGIAASAGLTRVLASLLYSTQPLDPIVFALVSLALIIVAALACLLPAWKASRIDPMQALRNE</sequence>
<dbReference type="Pfam" id="PF02687">
    <property type="entry name" value="FtsX"/>
    <property type="match status" value="2"/>
</dbReference>
<dbReference type="InterPro" id="IPR025857">
    <property type="entry name" value="MacB_PCD"/>
</dbReference>
<keyword evidence="4 7" id="KW-1133">Transmembrane helix</keyword>
<name>A0A841JV75_9BACT</name>
<dbReference type="NCBIfam" id="TIGR03434">
    <property type="entry name" value="ADOP"/>
    <property type="match status" value="1"/>
</dbReference>
<evidence type="ECO:0000313" key="11">
    <source>
        <dbReference type="Proteomes" id="UP000538666"/>
    </source>
</evidence>
<comment type="caution">
    <text evidence="10">The sequence shown here is derived from an EMBL/GenBank/DDBJ whole genome shotgun (WGS) entry which is preliminary data.</text>
</comment>
<reference evidence="10 11" key="1">
    <citation type="submission" date="2020-08" db="EMBL/GenBank/DDBJ databases">
        <title>Genomic Encyclopedia of Type Strains, Phase IV (KMG-IV): sequencing the most valuable type-strain genomes for metagenomic binning, comparative biology and taxonomic classification.</title>
        <authorList>
            <person name="Goeker M."/>
        </authorList>
    </citation>
    <scope>NUCLEOTIDE SEQUENCE [LARGE SCALE GENOMIC DNA]</scope>
    <source>
        <strain evidence="10 11">DSM 103733</strain>
    </source>
</reference>
<dbReference type="PANTHER" id="PTHR30572:SF4">
    <property type="entry name" value="ABC TRANSPORTER PERMEASE YTRF"/>
    <property type="match status" value="1"/>
</dbReference>